<evidence type="ECO:0000313" key="3">
    <source>
        <dbReference type="Proteomes" id="UP000007241"/>
    </source>
</evidence>
<evidence type="ECO:0000313" key="2">
    <source>
        <dbReference type="EMBL" id="EGF76166.1"/>
    </source>
</evidence>
<dbReference type="Gene3D" id="2.60.120.590">
    <property type="entry name" value="Alpha-ketoglutarate-dependent dioxygenase AlkB-like"/>
    <property type="match status" value="1"/>
</dbReference>
<organism evidence="2 3">
    <name type="scientific">Batrachochytrium dendrobatidis (strain JAM81 / FGSC 10211)</name>
    <name type="common">Frog chytrid fungus</name>
    <dbReference type="NCBI Taxonomy" id="684364"/>
    <lineage>
        <taxon>Eukaryota</taxon>
        <taxon>Fungi</taxon>
        <taxon>Fungi incertae sedis</taxon>
        <taxon>Chytridiomycota</taxon>
        <taxon>Chytridiomycota incertae sedis</taxon>
        <taxon>Chytridiomycetes</taxon>
        <taxon>Rhizophydiales</taxon>
        <taxon>Rhizophydiales incertae sedis</taxon>
        <taxon>Batrachochytrium</taxon>
    </lineage>
</organism>
<dbReference type="PANTHER" id="PTHR21052:SF0">
    <property type="entry name" value="ALPHA-KETOGLUTARATE-DEPENDENT DIOXYGENASE ALKB HOMOLOG 7, MITOCHONDRIAL"/>
    <property type="match status" value="1"/>
</dbReference>
<dbReference type="InParanoid" id="F4PF23"/>
<dbReference type="InterPro" id="IPR005123">
    <property type="entry name" value="Oxoglu/Fe-dep_dioxygenase_dom"/>
</dbReference>
<dbReference type="PROSITE" id="PS51471">
    <property type="entry name" value="FE2OG_OXY"/>
    <property type="match status" value="1"/>
</dbReference>
<protein>
    <recommendedName>
        <fullName evidence="1">Fe2OG dioxygenase domain-containing protein</fullName>
    </recommendedName>
</protein>
<dbReference type="HOGENOM" id="CLU_089481_0_0_1"/>
<dbReference type="GO" id="GO:0006974">
    <property type="term" value="P:DNA damage response"/>
    <property type="evidence" value="ECO:0007669"/>
    <property type="project" value="InterPro"/>
</dbReference>
<dbReference type="OrthoDB" id="412814at2759"/>
<gene>
    <name evidence="2" type="ORF">BATDEDRAFT_15023</name>
</gene>
<keyword evidence="3" id="KW-1185">Reference proteome</keyword>
<dbReference type="Proteomes" id="UP000007241">
    <property type="component" value="Unassembled WGS sequence"/>
</dbReference>
<dbReference type="InterPro" id="IPR027450">
    <property type="entry name" value="AlkB-like"/>
</dbReference>
<dbReference type="AlphaFoldDB" id="F4PF23"/>
<proteinExistence type="predicted"/>
<dbReference type="Pfam" id="PF13532">
    <property type="entry name" value="2OG-FeII_Oxy_2"/>
    <property type="match status" value="1"/>
</dbReference>
<reference evidence="2 3" key="1">
    <citation type="submission" date="2009-12" db="EMBL/GenBank/DDBJ databases">
        <title>The draft genome of Batrachochytrium dendrobatidis.</title>
        <authorList>
            <consortium name="US DOE Joint Genome Institute (JGI-PGF)"/>
            <person name="Kuo A."/>
            <person name="Salamov A."/>
            <person name="Schmutz J."/>
            <person name="Lucas S."/>
            <person name="Pitluck S."/>
            <person name="Rosenblum E."/>
            <person name="Stajich J."/>
            <person name="Eisen M."/>
            <person name="Grigoriev I.V."/>
        </authorList>
    </citation>
    <scope>NUCLEOTIDE SEQUENCE [LARGE SCALE GENOMIC DNA]</scope>
    <source>
        <strain evidence="3">JAM81 / FGSC 10211</strain>
    </source>
</reference>
<dbReference type="EMBL" id="GL882905">
    <property type="protein sequence ID" value="EGF76166.1"/>
    <property type="molecule type" value="Genomic_DNA"/>
</dbReference>
<dbReference type="OMA" id="CAHIDLM"/>
<dbReference type="GeneID" id="18237002"/>
<accession>F4PF23</accession>
<dbReference type="RefSeq" id="XP_006683208.1">
    <property type="nucleotide sequence ID" value="XM_006683145.1"/>
</dbReference>
<dbReference type="InterPro" id="IPR037151">
    <property type="entry name" value="AlkB-like_sf"/>
</dbReference>
<sequence length="268" mass="30272">MNKAEQDDQDLLLELFGPQTPPPNATSEPSDCVLVKDDILFDQTAIPAFVEQGSNPFRGCPQTTSIPGLLLWKHALSETECQSILAHIKDNNWFRPQVGINQVVRFGTIPSFLDLLCQLGKQLVFYIVMFVKLNSTFAYRTPLFDHMIANHYYPNDGLVSHVDLVNRFADGIVVASISGSCIMEFSPSDNANQNHQPKVNQNHHQPAGTIEMFLQQGDLIGLSGEARWDWKHGIPVRLNDQWQGEIYPRTERISVTLRRLLPQTDESF</sequence>
<evidence type="ECO:0000259" key="1">
    <source>
        <dbReference type="PROSITE" id="PS51471"/>
    </source>
</evidence>
<name>F4PF23_BATDJ</name>
<dbReference type="SUPFAM" id="SSF51197">
    <property type="entry name" value="Clavaminate synthase-like"/>
    <property type="match status" value="1"/>
</dbReference>
<feature type="domain" description="Fe2OG dioxygenase" evidence="1">
    <location>
        <begin position="143"/>
        <end position="261"/>
    </location>
</feature>
<dbReference type="InterPro" id="IPR032870">
    <property type="entry name" value="ALKBH7-like"/>
</dbReference>
<dbReference type="PANTHER" id="PTHR21052">
    <property type="entry name" value="SPERMATOGENESIS ASSOCIATED 11-RELATED"/>
    <property type="match status" value="1"/>
</dbReference>